<protein>
    <submittedName>
        <fullName evidence="1">Phosphoglycolate phosphatase</fullName>
    </submittedName>
</protein>
<keyword evidence="2" id="KW-1185">Reference proteome</keyword>
<dbReference type="NCBIfam" id="TIGR01549">
    <property type="entry name" value="HAD-SF-IA-v1"/>
    <property type="match status" value="1"/>
</dbReference>
<dbReference type="EMBL" id="FOIT01000004">
    <property type="protein sequence ID" value="SEW06894.1"/>
    <property type="molecule type" value="Genomic_DNA"/>
</dbReference>
<dbReference type="GO" id="GO:0008967">
    <property type="term" value="F:phosphoglycolate phosphatase activity"/>
    <property type="evidence" value="ECO:0007669"/>
    <property type="project" value="TreeGrafter"/>
</dbReference>
<dbReference type="GO" id="GO:0006281">
    <property type="term" value="P:DNA repair"/>
    <property type="evidence" value="ECO:0007669"/>
    <property type="project" value="TreeGrafter"/>
</dbReference>
<dbReference type="GO" id="GO:0005829">
    <property type="term" value="C:cytosol"/>
    <property type="evidence" value="ECO:0007669"/>
    <property type="project" value="TreeGrafter"/>
</dbReference>
<dbReference type="SFLD" id="SFLDS00003">
    <property type="entry name" value="Haloacid_Dehalogenase"/>
    <property type="match status" value="1"/>
</dbReference>
<accession>A0A662Z528</accession>
<name>A0A662Z528_9STAP</name>
<dbReference type="SFLD" id="SFLDG01129">
    <property type="entry name" value="C1.5:_HAD__Beta-PGM__Phosphata"/>
    <property type="match status" value="1"/>
</dbReference>
<reference evidence="1 2" key="1">
    <citation type="submission" date="2016-10" db="EMBL/GenBank/DDBJ databases">
        <authorList>
            <person name="Varghese N."/>
            <person name="Submissions S."/>
        </authorList>
    </citation>
    <scope>NUCLEOTIDE SEQUENCE [LARGE SCALE GENOMIC DNA]</scope>
    <source>
        <strain evidence="1 2">IBRC-M10081</strain>
    </source>
</reference>
<sequence>MKYILFDKDGTLIHYHDTWVPFSLGMVEDFVKAFDIESAQDELLYDLGYRNGAVQPNTALAAGSTHDFYRAFGKHGDIRVIETWVKDYYAHNITDAMQDIEIIDGAKEVLMKTRELGYKNVVCTNDSRRSAQMFIDKFGLGDYVDDLVCGDDTPYSKPDTRILEPFLQRNKASFDQMIMIGDNTSDTQLGKEYGLFTVGVLSGTGTQESLDGANHIINDVTELISDGKFVFDNVFSR</sequence>
<dbReference type="Gene3D" id="3.40.50.1000">
    <property type="entry name" value="HAD superfamily/HAD-like"/>
    <property type="match status" value="1"/>
</dbReference>
<dbReference type="InterPro" id="IPR023214">
    <property type="entry name" value="HAD_sf"/>
</dbReference>
<evidence type="ECO:0000313" key="2">
    <source>
        <dbReference type="Proteomes" id="UP000243605"/>
    </source>
</evidence>
<dbReference type="InterPro" id="IPR006439">
    <property type="entry name" value="HAD-SF_hydro_IA"/>
</dbReference>
<dbReference type="RefSeq" id="WP_091475286.1">
    <property type="nucleotide sequence ID" value="NZ_FOIT01000004.1"/>
</dbReference>
<dbReference type="SUPFAM" id="SSF56784">
    <property type="entry name" value="HAD-like"/>
    <property type="match status" value="1"/>
</dbReference>
<dbReference type="Proteomes" id="UP000243605">
    <property type="component" value="Unassembled WGS sequence"/>
</dbReference>
<evidence type="ECO:0000313" key="1">
    <source>
        <dbReference type="EMBL" id="SEW06894.1"/>
    </source>
</evidence>
<dbReference type="Pfam" id="PF13419">
    <property type="entry name" value="HAD_2"/>
    <property type="match status" value="1"/>
</dbReference>
<organism evidence="1 2">
    <name type="scientific">Aliicoccus persicus</name>
    <dbReference type="NCBI Taxonomy" id="930138"/>
    <lineage>
        <taxon>Bacteria</taxon>
        <taxon>Bacillati</taxon>
        <taxon>Bacillota</taxon>
        <taxon>Bacilli</taxon>
        <taxon>Bacillales</taxon>
        <taxon>Staphylococcaceae</taxon>
        <taxon>Aliicoccus</taxon>
    </lineage>
</organism>
<dbReference type="InterPro" id="IPR041492">
    <property type="entry name" value="HAD_2"/>
</dbReference>
<dbReference type="InterPro" id="IPR036412">
    <property type="entry name" value="HAD-like_sf"/>
</dbReference>
<proteinExistence type="predicted"/>
<dbReference type="PANTHER" id="PTHR43434:SF1">
    <property type="entry name" value="PHOSPHOGLYCOLATE PHOSPHATASE"/>
    <property type="match status" value="1"/>
</dbReference>
<gene>
    <name evidence="1" type="ORF">SAMN05192557_1462</name>
</gene>
<dbReference type="InterPro" id="IPR050155">
    <property type="entry name" value="HAD-like_hydrolase_sf"/>
</dbReference>
<dbReference type="OrthoDB" id="9792518at2"/>
<dbReference type="AlphaFoldDB" id="A0A662Z528"/>
<dbReference type="PANTHER" id="PTHR43434">
    <property type="entry name" value="PHOSPHOGLYCOLATE PHOSPHATASE"/>
    <property type="match status" value="1"/>
</dbReference>